<dbReference type="RefSeq" id="WP_309636785.1">
    <property type="nucleotide sequence ID" value="NZ_JARWAL010000008.1"/>
</dbReference>
<feature type="region of interest" description="Disordered" evidence="1">
    <location>
        <begin position="95"/>
        <end position="114"/>
    </location>
</feature>
<dbReference type="EMBL" id="JARWAL010000008">
    <property type="protein sequence ID" value="MDR5893135.1"/>
    <property type="molecule type" value="Genomic_DNA"/>
</dbReference>
<comment type="caution">
    <text evidence="2">The sequence shown here is derived from an EMBL/GenBank/DDBJ whole genome shotgun (WGS) entry which is preliminary data.</text>
</comment>
<reference evidence="2 3" key="1">
    <citation type="submission" date="2023-04" db="EMBL/GenBank/DDBJ databases">
        <title>A long-awaited taxogenomic arrangement of the family Halomonadaceae.</title>
        <authorList>
            <person name="De La Haba R."/>
            <person name="Chuvochina M."/>
            <person name="Wittouck S."/>
            <person name="Arahal D.R."/>
            <person name="Sanchez-Porro C."/>
            <person name="Hugenholtz P."/>
            <person name="Ventosa A."/>
        </authorList>
    </citation>
    <scope>NUCLEOTIDE SEQUENCE [LARGE SCALE GENOMIC DNA]</scope>
    <source>
        <strain evidence="2 3">DSM 17332</strain>
    </source>
</reference>
<organism evidence="2 3">
    <name type="scientific">Halomonas mongoliensis</name>
    <dbReference type="NCBI Taxonomy" id="321265"/>
    <lineage>
        <taxon>Bacteria</taxon>
        <taxon>Pseudomonadati</taxon>
        <taxon>Pseudomonadota</taxon>
        <taxon>Gammaproteobacteria</taxon>
        <taxon>Oceanospirillales</taxon>
        <taxon>Halomonadaceae</taxon>
        <taxon>Halomonas</taxon>
    </lineage>
</organism>
<evidence type="ECO:0000313" key="2">
    <source>
        <dbReference type="EMBL" id="MDR5893135.1"/>
    </source>
</evidence>
<name>A0ABU1GM75_9GAMM</name>
<dbReference type="Proteomes" id="UP001252270">
    <property type="component" value="Unassembled WGS sequence"/>
</dbReference>
<evidence type="ECO:0000256" key="1">
    <source>
        <dbReference type="SAM" id="MobiDB-lite"/>
    </source>
</evidence>
<protein>
    <submittedName>
        <fullName evidence="2">Uncharacterized protein</fullName>
    </submittedName>
</protein>
<accession>A0ABU1GM75</accession>
<evidence type="ECO:0000313" key="3">
    <source>
        <dbReference type="Proteomes" id="UP001252270"/>
    </source>
</evidence>
<feature type="compositionally biased region" description="Polar residues" evidence="1">
    <location>
        <begin position="95"/>
        <end position="113"/>
    </location>
</feature>
<gene>
    <name evidence="2" type="ORF">QC820_09930</name>
</gene>
<sequence length="143" mass="14859">MALKSLLTRAVSAGRLAARKTLDGGRQEGWSDGWHTQASTTDSLRLLRDSAVGVAKSTAQTATTQEGWRRIARGAGKVAGGAAVVAGGVAQGIMSSASETEGSSINDPWNADTSDPRTNRSIGLYFDHTGAPIDSLGNPLYED</sequence>
<keyword evidence="3" id="KW-1185">Reference proteome</keyword>
<proteinExistence type="predicted"/>